<feature type="compositionally biased region" description="Low complexity" evidence="1">
    <location>
        <begin position="36"/>
        <end position="53"/>
    </location>
</feature>
<evidence type="ECO:0000313" key="3">
    <source>
        <dbReference type="EMBL" id="HAF72978.1"/>
    </source>
</evidence>
<evidence type="ECO:0000256" key="1">
    <source>
        <dbReference type="SAM" id="MobiDB-lite"/>
    </source>
</evidence>
<accession>A0A3B9QVP1</accession>
<sequence>MTVKEKPRMTTQGPYANSPFPPQQGGAALTGQPDWAPQNGQQPNGAAQQPTQTSPKRREMSGAAAWTLTLAIPLAVIIGGYALLHLFFGKTMPTTVDAGKYVLEMADGDRVTCAFDAETPGGALDCASEDIPDANLTGGLAAAAQPLTQSTDVPADRVPALDTLTSGTVYEIDTTDGTLTIDMSDDDRILISGDGREFEITPGGVTVADEDAS</sequence>
<feature type="region of interest" description="Disordered" evidence="1">
    <location>
        <begin position="1"/>
        <end position="60"/>
    </location>
</feature>
<dbReference type="AlphaFoldDB" id="A0A3B9QVP1"/>
<evidence type="ECO:0000256" key="2">
    <source>
        <dbReference type="SAM" id="Phobius"/>
    </source>
</evidence>
<dbReference type="EMBL" id="DMDD01000219">
    <property type="protein sequence ID" value="HAF72978.1"/>
    <property type="molecule type" value="Genomic_DNA"/>
</dbReference>
<proteinExistence type="predicted"/>
<keyword evidence="2" id="KW-0812">Transmembrane</keyword>
<organism evidence="3 4">
    <name type="scientific">Corynebacterium variabile</name>
    <dbReference type="NCBI Taxonomy" id="1727"/>
    <lineage>
        <taxon>Bacteria</taxon>
        <taxon>Bacillati</taxon>
        <taxon>Actinomycetota</taxon>
        <taxon>Actinomycetes</taxon>
        <taxon>Mycobacteriales</taxon>
        <taxon>Corynebacteriaceae</taxon>
        <taxon>Corynebacterium</taxon>
    </lineage>
</organism>
<keyword evidence="2" id="KW-0472">Membrane</keyword>
<gene>
    <name evidence="3" type="ORF">DCL06_09200</name>
</gene>
<protein>
    <submittedName>
        <fullName evidence="3">Uncharacterized protein</fullName>
    </submittedName>
</protein>
<dbReference type="Proteomes" id="UP000260925">
    <property type="component" value="Unassembled WGS sequence"/>
</dbReference>
<name>A0A3B9QVP1_9CORY</name>
<comment type="caution">
    <text evidence="3">The sequence shown here is derived from an EMBL/GenBank/DDBJ whole genome shotgun (WGS) entry which is preliminary data.</text>
</comment>
<feature type="transmembrane region" description="Helical" evidence="2">
    <location>
        <begin position="63"/>
        <end position="88"/>
    </location>
</feature>
<reference evidence="3 4" key="1">
    <citation type="journal article" date="2018" name="Nat. Biotechnol.">
        <title>A standardized bacterial taxonomy based on genome phylogeny substantially revises the tree of life.</title>
        <authorList>
            <person name="Parks D.H."/>
            <person name="Chuvochina M."/>
            <person name="Waite D.W."/>
            <person name="Rinke C."/>
            <person name="Skarshewski A."/>
            <person name="Chaumeil P.A."/>
            <person name="Hugenholtz P."/>
        </authorList>
    </citation>
    <scope>NUCLEOTIDE SEQUENCE [LARGE SCALE GENOMIC DNA]</scope>
    <source>
        <strain evidence="3">UBA9851</strain>
    </source>
</reference>
<evidence type="ECO:0000313" key="4">
    <source>
        <dbReference type="Proteomes" id="UP000260925"/>
    </source>
</evidence>
<keyword evidence="2" id="KW-1133">Transmembrane helix</keyword>